<feature type="compositionally biased region" description="Basic and acidic residues" evidence="1">
    <location>
        <begin position="1"/>
        <end position="11"/>
    </location>
</feature>
<dbReference type="AlphaFoldDB" id="A0A6N7KKB3"/>
<dbReference type="EMBL" id="WBOF01000001">
    <property type="protein sequence ID" value="MQS11972.1"/>
    <property type="molecule type" value="Genomic_DNA"/>
</dbReference>
<keyword evidence="2" id="KW-0472">Membrane</keyword>
<feature type="transmembrane region" description="Helical" evidence="2">
    <location>
        <begin position="107"/>
        <end position="125"/>
    </location>
</feature>
<dbReference type="OrthoDB" id="4316587at2"/>
<dbReference type="InterPro" id="IPR005135">
    <property type="entry name" value="Endo/exonuclease/phosphatase"/>
</dbReference>
<evidence type="ECO:0000256" key="2">
    <source>
        <dbReference type="SAM" id="Phobius"/>
    </source>
</evidence>
<keyword evidence="5" id="KW-1185">Reference proteome</keyword>
<evidence type="ECO:0000313" key="5">
    <source>
        <dbReference type="Proteomes" id="UP000450000"/>
    </source>
</evidence>
<dbReference type="RefSeq" id="WP_153460466.1">
    <property type="nucleotide sequence ID" value="NZ_WBOF01000001.1"/>
</dbReference>
<feature type="domain" description="Endonuclease/exonuclease/phosphatase" evidence="3">
    <location>
        <begin position="139"/>
        <end position="341"/>
    </location>
</feature>
<comment type="caution">
    <text evidence="4">The sequence shown here is derived from an EMBL/GenBank/DDBJ whole genome shotgun (WGS) entry which is preliminary data.</text>
</comment>
<keyword evidence="2" id="KW-1133">Transmembrane helix</keyword>
<dbReference type="SUPFAM" id="SSF56219">
    <property type="entry name" value="DNase I-like"/>
    <property type="match status" value="1"/>
</dbReference>
<feature type="transmembrane region" description="Helical" evidence="2">
    <location>
        <begin position="49"/>
        <end position="67"/>
    </location>
</feature>
<evidence type="ECO:0000313" key="4">
    <source>
        <dbReference type="EMBL" id="MQS11972.1"/>
    </source>
</evidence>
<sequence length="352" mass="37223">MTQADGTDRTTDPAPGEESAPAVEDRPGRLLGLRHWGRDSRGSTTWRRGLVVAGLALLTAVLLAFHAEVPNGVGNLGSLLETFLPWLGLAVPLLLVPALLRRSATALIALLVPAVLWLNLFGSLLTDKNGGSGDFTVVSHNVAAENTDVSGTVRRLVDSGAQIVALEELAGRALPGYETGLAAAYPYHAIEGTVGLWSKYPIADVTPVDLRMGWTRAFRARVTTPQGPLAVYVAHLPSVRLKAEGGFTVDQRDVSAQALGDAIQAEQVKKVLLLGDLNGTMNDRSLAPITSQMRSAQGAAGDGFGFSWPSAFPMARIDQIMSKGGLKPVDSRTLARDGSDHLAVAATYRYAS</sequence>
<feature type="transmembrane region" description="Helical" evidence="2">
    <location>
        <begin position="83"/>
        <end position="100"/>
    </location>
</feature>
<evidence type="ECO:0000259" key="3">
    <source>
        <dbReference type="Pfam" id="PF03372"/>
    </source>
</evidence>
<dbReference type="Gene3D" id="3.60.10.10">
    <property type="entry name" value="Endonuclease/exonuclease/phosphatase"/>
    <property type="match status" value="1"/>
</dbReference>
<proteinExistence type="predicted"/>
<reference evidence="4 5" key="1">
    <citation type="submission" date="2019-09" db="EMBL/GenBank/DDBJ databases">
        <title>Genome Sequences of Streptomyces kaniharaensis ATCC 21070.</title>
        <authorList>
            <person name="Zhu W."/>
            <person name="De Crecy-Lagard V."/>
            <person name="Richards N.G."/>
        </authorList>
    </citation>
    <scope>NUCLEOTIDE SEQUENCE [LARGE SCALE GENOMIC DNA]</scope>
    <source>
        <strain evidence="4 5">SF-557</strain>
    </source>
</reference>
<keyword evidence="2" id="KW-0812">Transmembrane</keyword>
<feature type="region of interest" description="Disordered" evidence="1">
    <location>
        <begin position="1"/>
        <end position="24"/>
    </location>
</feature>
<dbReference type="GO" id="GO:0003824">
    <property type="term" value="F:catalytic activity"/>
    <property type="evidence" value="ECO:0007669"/>
    <property type="project" value="InterPro"/>
</dbReference>
<dbReference type="Pfam" id="PF03372">
    <property type="entry name" value="Exo_endo_phos"/>
    <property type="match status" value="1"/>
</dbReference>
<name>A0A6N7KKB3_9ACTN</name>
<accession>A0A6N7KKB3</accession>
<organism evidence="4 5">
    <name type="scientific">Streptomyces kaniharaensis</name>
    <dbReference type="NCBI Taxonomy" id="212423"/>
    <lineage>
        <taxon>Bacteria</taxon>
        <taxon>Bacillati</taxon>
        <taxon>Actinomycetota</taxon>
        <taxon>Actinomycetes</taxon>
        <taxon>Kitasatosporales</taxon>
        <taxon>Streptomycetaceae</taxon>
        <taxon>Streptomyces</taxon>
    </lineage>
</organism>
<evidence type="ECO:0000256" key="1">
    <source>
        <dbReference type="SAM" id="MobiDB-lite"/>
    </source>
</evidence>
<gene>
    <name evidence="4" type="ORF">F7Q99_06605</name>
</gene>
<dbReference type="InterPro" id="IPR036691">
    <property type="entry name" value="Endo/exonu/phosph_ase_sf"/>
</dbReference>
<dbReference type="Proteomes" id="UP000450000">
    <property type="component" value="Unassembled WGS sequence"/>
</dbReference>
<protein>
    <recommendedName>
        <fullName evidence="3">Endonuclease/exonuclease/phosphatase domain-containing protein</fullName>
    </recommendedName>
</protein>